<comment type="caution">
    <text evidence="1">The sequence shown here is derived from an EMBL/GenBank/DDBJ whole genome shotgun (WGS) entry which is preliminary data.</text>
</comment>
<dbReference type="AlphaFoldDB" id="A0AAV0KY80"/>
<name>A0AAV0KY80_9ROSI</name>
<sequence length="96" mass="10373">MLISILATEDMAGFQSSLKQQDEQVLTSLERLDYVPFALLPGVSEVKVPITLKQCLLVNIVVGEFGSLSLYRGSGALQPLFGMDLKSVLAVAALFE</sequence>
<evidence type="ECO:0000313" key="2">
    <source>
        <dbReference type="Proteomes" id="UP001154282"/>
    </source>
</evidence>
<reference evidence="1" key="1">
    <citation type="submission" date="2022-08" db="EMBL/GenBank/DDBJ databases">
        <authorList>
            <person name="Gutierrez-Valencia J."/>
        </authorList>
    </citation>
    <scope>NUCLEOTIDE SEQUENCE</scope>
</reference>
<evidence type="ECO:0000313" key="1">
    <source>
        <dbReference type="EMBL" id="CAI0426026.1"/>
    </source>
</evidence>
<proteinExistence type="predicted"/>
<gene>
    <name evidence="1" type="ORF">LITE_LOCUS20614</name>
</gene>
<dbReference type="EMBL" id="CAMGYJ010000005">
    <property type="protein sequence ID" value="CAI0426026.1"/>
    <property type="molecule type" value="Genomic_DNA"/>
</dbReference>
<protein>
    <submittedName>
        <fullName evidence="1">Uncharacterized protein</fullName>
    </submittedName>
</protein>
<dbReference type="Proteomes" id="UP001154282">
    <property type="component" value="Unassembled WGS sequence"/>
</dbReference>
<accession>A0AAV0KY80</accession>
<keyword evidence="2" id="KW-1185">Reference proteome</keyword>
<organism evidence="1 2">
    <name type="scientific">Linum tenue</name>
    <dbReference type="NCBI Taxonomy" id="586396"/>
    <lineage>
        <taxon>Eukaryota</taxon>
        <taxon>Viridiplantae</taxon>
        <taxon>Streptophyta</taxon>
        <taxon>Embryophyta</taxon>
        <taxon>Tracheophyta</taxon>
        <taxon>Spermatophyta</taxon>
        <taxon>Magnoliopsida</taxon>
        <taxon>eudicotyledons</taxon>
        <taxon>Gunneridae</taxon>
        <taxon>Pentapetalae</taxon>
        <taxon>rosids</taxon>
        <taxon>fabids</taxon>
        <taxon>Malpighiales</taxon>
        <taxon>Linaceae</taxon>
        <taxon>Linum</taxon>
    </lineage>
</organism>